<dbReference type="SMART" id="SM00530">
    <property type="entry name" value="HTH_XRE"/>
    <property type="match status" value="1"/>
</dbReference>
<dbReference type="EMBL" id="FNAF01000017">
    <property type="protein sequence ID" value="SDE07748.1"/>
    <property type="molecule type" value="Genomic_DNA"/>
</dbReference>
<dbReference type="STRING" id="2741.SAMN04489866_1174"/>
<evidence type="ECO:0000313" key="3">
    <source>
        <dbReference type="EMBL" id="SDE07748.1"/>
    </source>
</evidence>
<feature type="region of interest" description="Disordered" evidence="1">
    <location>
        <begin position="42"/>
        <end position="68"/>
    </location>
</feature>
<dbReference type="Gene3D" id="1.10.260.40">
    <property type="entry name" value="lambda repressor-like DNA-binding domains"/>
    <property type="match status" value="1"/>
</dbReference>
<feature type="compositionally biased region" description="Polar residues" evidence="1">
    <location>
        <begin position="43"/>
        <end position="68"/>
    </location>
</feature>
<organism evidence="3 4">
    <name type="scientific">Peptococcus niger</name>
    <dbReference type="NCBI Taxonomy" id="2741"/>
    <lineage>
        <taxon>Bacteria</taxon>
        <taxon>Bacillati</taxon>
        <taxon>Bacillota</taxon>
        <taxon>Clostridia</taxon>
        <taxon>Eubacteriales</taxon>
        <taxon>Peptococcaceae</taxon>
        <taxon>Peptococcus</taxon>
    </lineage>
</organism>
<dbReference type="CDD" id="cd00093">
    <property type="entry name" value="HTH_XRE"/>
    <property type="match status" value="1"/>
</dbReference>
<proteinExistence type="predicted"/>
<reference evidence="3 4" key="1">
    <citation type="submission" date="2016-10" db="EMBL/GenBank/DDBJ databases">
        <authorList>
            <person name="de Groot N.N."/>
        </authorList>
    </citation>
    <scope>NUCLEOTIDE SEQUENCE [LARGE SCALE GENOMIC DNA]</scope>
    <source>
        <strain evidence="3 4">DSM 20475</strain>
    </source>
</reference>
<gene>
    <name evidence="3" type="ORF">SAMN04489866_1174</name>
</gene>
<sequence>MAKNFRETLNQELQDPDFKKEWDNLEVEFQIIKAMLDGRDEQQMTQKELSEMTGISQGDISKIENGNANPSIRTLSRLASGMGKHVKITFENNM</sequence>
<keyword evidence="4" id="KW-1185">Reference proteome</keyword>
<protein>
    <submittedName>
        <fullName evidence="3">Helix-turn-helix</fullName>
    </submittedName>
</protein>
<feature type="domain" description="HTH cro/C1-type" evidence="2">
    <location>
        <begin position="39"/>
        <end position="90"/>
    </location>
</feature>
<dbReference type="PROSITE" id="PS50943">
    <property type="entry name" value="HTH_CROC1"/>
    <property type="match status" value="1"/>
</dbReference>
<name>A0A1G6ZYL5_PEPNI</name>
<evidence type="ECO:0000313" key="4">
    <source>
        <dbReference type="Proteomes" id="UP000198995"/>
    </source>
</evidence>
<dbReference type="OrthoDB" id="9808239at2"/>
<evidence type="ECO:0000256" key="1">
    <source>
        <dbReference type="SAM" id="MobiDB-lite"/>
    </source>
</evidence>
<dbReference type="InterPro" id="IPR001387">
    <property type="entry name" value="Cro/C1-type_HTH"/>
</dbReference>
<evidence type="ECO:0000259" key="2">
    <source>
        <dbReference type="PROSITE" id="PS50943"/>
    </source>
</evidence>
<accession>A0A1G6ZYL5</accession>
<dbReference type="Proteomes" id="UP000198995">
    <property type="component" value="Unassembled WGS sequence"/>
</dbReference>
<dbReference type="SUPFAM" id="SSF47413">
    <property type="entry name" value="lambda repressor-like DNA-binding domains"/>
    <property type="match status" value="1"/>
</dbReference>
<dbReference type="GO" id="GO:0003677">
    <property type="term" value="F:DNA binding"/>
    <property type="evidence" value="ECO:0007669"/>
    <property type="project" value="InterPro"/>
</dbReference>
<dbReference type="Pfam" id="PF01381">
    <property type="entry name" value="HTH_3"/>
    <property type="match status" value="1"/>
</dbReference>
<dbReference type="InterPro" id="IPR010982">
    <property type="entry name" value="Lambda_DNA-bd_dom_sf"/>
</dbReference>
<dbReference type="RefSeq" id="WP_091792373.1">
    <property type="nucleotide sequence ID" value="NZ_FNAF01000017.1"/>
</dbReference>
<dbReference type="AlphaFoldDB" id="A0A1G6ZYL5"/>